<accession>F5L800</accession>
<evidence type="ECO:0000256" key="9">
    <source>
        <dbReference type="ARBA" id="ARBA00022989"/>
    </source>
</evidence>
<reference evidence="14 16" key="2">
    <citation type="journal article" date="2020" name="Extremophiles">
        <title>Genomic analysis of Caldalkalibacillus thermarum TA2.A1 reveals aerobic alkaliphilic metabolism and evolutionary hallmarks linking alkaliphilic bacteria and plant life.</title>
        <authorList>
            <person name="de Jong S.I."/>
            <person name="van den Broek M.A."/>
            <person name="Merkel A.Y."/>
            <person name="de la Torre Cortes P."/>
            <person name="Kalamorz F."/>
            <person name="Cook G.M."/>
            <person name="van Loosdrecht M.C.M."/>
            <person name="McMillan D.G.G."/>
        </authorList>
    </citation>
    <scope>NUCLEOTIDE SEQUENCE [LARGE SCALE GENOMIC DNA]</scope>
    <source>
        <strain evidence="14 16">TA2.A1</strain>
    </source>
</reference>
<keyword evidence="13" id="KW-0966">Cell projection</keyword>
<keyword evidence="11 12" id="KW-1006">Bacterial flagellum protein export</keyword>
<gene>
    <name evidence="12 14" type="primary">flhB</name>
    <name evidence="13" type="ORF">CathTA2_1950</name>
    <name evidence="14" type="ORF">HUR95_11780</name>
</gene>
<feature type="transmembrane region" description="Helical" evidence="12">
    <location>
        <begin position="42"/>
        <end position="63"/>
    </location>
</feature>
<dbReference type="GO" id="GO:0044780">
    <property type="term" value="P:bacterial-type flagellum assembly"/>
    <property type="evidence" value="ECO:0007669"/>
    <property type="project" value="InterPro"/>
</dbReference>
<dbReference type="Pfam" id="PF01312">
    <property type="entry name" value="Bac_export_2"/>
    <property type="match status" value="1"/>
</dbReference>
<keyword evidence="9 12" id="KW-1133">Transmembrane helix</keyword>
<evidence type="ECO:0000256" key="4">
    <source>
        <dbReference type="ARBA" id="ARBA00022448"/>
    </source>
</evidence>
<organism evidence="13 15">
    <name type="scientific">Caldalkalibacillus thermarum (strain TA2.A1)</name>
    <dbReference type="NCBI Taxonomy" id="986075"/>
    <lineage>
        <taxon>Bacteria</taxon>
        <taxon>Bacillati</taxon>
        <taxon>Bacillota</taxon>
        <taxon>Bacilli</taxon>
        <taxon>Bacillales</taxon>
        <taxon>Bacillaceae</taxon>
        <taxon>Caldalkalibacillus</taxon>
    </lineage>
</organism>
<dbReference type="Gene3D" id="3.40.1690.10">
    <property type="entry name" value="secretion proteins EscU"/>
    <property type="match status" value="1"/>
</dbReference>
<comment type="subcellular location">
    <subcellularLocation>
        <location evidence="1">Cell membrane</location>
        <topology evidence="1">Multi-pass membrane protein</topology>
    </subcellularLocation>
</comment>
<dbReference type="InterPro" id="IPR029025">
    <property type="entry name" value="T3SS_substrate_exporter_C"/>
</dbReference>
<evidence type="ECO:0000313" key="14">
    <source>
        <dbReference type="EMBL" id="QZT33008.1"/>
    </source>
</evidence>
<keyword evidence="6 12" id="KW-0812">Transmembrane</keyword>
<keyword evidence="4 12" id="KW-0813">Transport</keyword>
<proteinExistence type="inferred from homology"/>
<dbReference type="SUPFAM" id="SSF160544">
    <property type="entry name" value="EscU C-terminal domain-like"/>
    <property type="match status" value="1"/>
</dbReference>
<evidence type="ECO:0000256" key="5">
    <source>
        <dbReference type="ARBA" id="ARBA00022475"/>
    </source>
</evidence>
<dbReference type="Gene3D" id="6.10.250.2080">
    <property type="match status" value="1"/>
</dbReference>
<dbReference type="Proteomes" id="UP000825179">
    <property type="component" value="Chromosome"/>
</dbReference>
<dbReference type="PANTHER" id="PTHR30531:SF12">
    <property type="entry name" value="FLAGELLAR BIOSYNTHETIC PROTEIN FLHB"/>
    <property type="match status" value="1"/>
</dbReference>
<dbReference type="EMBL" id="AFCE01000147">
    <property type="protein sequence ID" value="EGL82508.1"/>
    <property type="molecule type" value="Genomic_DNA"/>
</dbReference>
<feature type="transmembrane region" description="Helical" evidence="12">
    <location>
        <begin position="198"/>
        <end position="220"/>
    </location>
</feature>
<feature type="transmembrane region" description="Helical" evidence="12">
    <location>
        <begin position="151"/>
        <end position="174"/>
    </location>
</feature>
<dbReference type="EMBL" id="CP082237">
    <property type="protein sequence ID" value="QZT33008.1"/>
    <property type="molecule type" value="Genomic_DNA"/>
</dbReference>
<dbReference type="InterPro" id="IPR006136">
    <property type="entry name" value="FlhB"/>
</dbReference>
<evidence type="ECO:0000256" key="2">
    <source>
        <dbReference type="ARBA" id="ARBA00010690"/>
    </source>
</evidence>
<dbReference type="OrthoDB" id="9807950at2"/>
<reference evidence="14" key="3">
    <citation type="submission" date="2021-08" db="EMBL/GenBank/DDBJ databases">
        <authorList>
            <person name="de Jong S."/>
            <person name="van den Broek M."/>
            <person name="Merkel A."/>
            <person name="de la Torre Cortes P."/>
            <person name="Kalamorz F."/>
            <person name="Cook G."/>
            <person name="van Loosdrecht M."/>
            <person name="McMillan D."/>
        </authorList>
    </citation>
    <scope>NUCLEOTIDE SEQUENCE</scope>
    <source>
        <strain evidence="14">TA2.A1</strain>
    </source>
</reference>
<evidence type="ECO:0000256" key="3">
    <source>
        <dbReference type="ARBA" id="ARBA00021622"/>
    </source>
</evidence>
<evidence type="ECO:0000313" key="16">
    <source>
        <dbReference type="Proteomes" id="UP000825179"/>
    </source>
</evidence>
<dbReference type="GO" id="GO:0005886">
    <property type="term" value="C:plasma membrane"/>
    <property type="evidence" value="ECO:0007669"/>
    <property type="project" value="UniProtKB-SubCell"/>
</dbReference>
<evidence type="ECO:0000256" key="10">
    <source>
        <dbReference type="ARBA" id="ARBA00023136"/>
    </source>
</evidence>
<dbReference type="eggNOG" id="COG1377">
    <property type="taxonomic scope" value="Bacteria"/>
</dbReference>
<dbReference type="KEGG" id="cthu:HUR95_11780"/>
<comment type="function">
    <text evidence="12">Required for formation of the rod structure in the basal body of the flagellar apparatus. Together with FliI and FliH, may constitute the export apparatus of flagellin.</text>
</comment>
<evidence type="ECO:0000313" key="13">
    <source>
        <dbReference type="EMBL" id="EGL82508.1"/>
    </source>
</evidence>
<evidence type="ECO:0000256" key="6">
    <source>
        <dbReference type="ARBA" id="ARBA00022692"/>
    </source>
</evidence>
<keyword evidence="13" id="KW-0969">Cilium</keyword>
<keyword evidence="7 12" id="KW-1005">Bacterial flagellum biogenesis</keyword>
<dbReference type="AlphaFoldDB" id="F5L800"/>
<dbReference type="PRINTS" id="PR00950">
    <property type="entry name" value="TYPE3IMSPROT"/>
</dbReference>
<dbReference type="InterPro" id="IPR006135">
    <property type="entry name" value="T3SS_substrate_exporter"/>
</dbReference>
<dbReference type="GO" id="GO:0009306">
    <property type="term" value="P:protein secretion"/>
    <property type="evidence" value="ECO:0007669"/>
    <property type="project" value="InterPro"/>
</dbReference>
<sequence>MDKYILPLQFFAEDAQEKTEKATPRKREEVRRKGQVAKSSEVPTALILLFVFIVLYFTGDWIVTRFKTLYVKSLTQYIHQEVTSQMVPVIFRELSLEAAKLAAPVMLAALAAGLLGNYIQVGFLFSTDPLKMKLERINPLKGFKRIFSTRALVELLKSLIKITLIGTVVFTLLMHRREEIFQLSQASLGSTVALLGRYTFQIGLGVALILLFLSLLDYLYQKYEFEKNIRMSKQEVKDEHKRMEGDPLIRSKIKERQRQMAARRMMQQVPLADVILTNPTHYAVALKYDADQMDAPQVVAKGTGLVALKIKEIGEEHDVTIIENKPLARALYEQAEIGEEIPEHLFQAVAEVLAYVYRLKGKV</sequence>
<evidence type="ECO:0000313" key="15">
    <source>
        <dbReference type="Proteomes" id="UP000010716"/>
    </source>
</evidence>
<feature type="transmembrane region" description="Helical" evidence="12">
    <location>
        <begin position="101"/>
        <end position="126"/>
    </location>
</feature>
<dbReference type="PANTHER" id="PTHR30531">
    <property type="entry name" value="FLAGELLAR BIOSYNTHETIC PROTEIN FLHB"/>
    <property type="match status" value="1"/>
</dbReference>
<keyword evidence="5 12" id="KW-1003">Cell membrane</keyword>
<reference evidence="13 15" key="1">
    <citation type="journal article" date="2011" name="J. Bacteriol.">
        <title>Draft genome sequence of the thermoalkaliphilic Caldalkalibacillus thermarum strain TA2.A1.</title>
        <authorList>
            <person name="Kalamorz F."/>
            <person name="Keis S."/>
            <person name="McMillan D.G."/>
            <person name="Olsson K."/>
            <person name="Stanton J.A."/>
            <person name="Stockwell P."/>
            <person name="Black M.A."/>
            <person name="Klingeman D.M."/>
            <person name="Land M.L."/>
            <person name="Han C.S."/>
            <person name="Martin S.L."/>
            <person name="Becher S.A."/>
            <person name="Peddie C.J."/>
            <person name="Morgan H.W."/>
            <person name="Matthies D."/>
            <person name="Preiss L."/>
            <person name="Meier T."/>
            <person name="Brown S.D."/>
            <person name="Cook G.M."/>
        </authorList>
    </citation>
    <scope>NUCLEOTIDE SEQUENCE [LARGE SCALE GENOMIC DNA]</scope>
    <source>
        <strain evidence="13 15">TA2.A1</strain>
    </source>
</reference>
<dbReference type="Proteomes" id="UP000010716">
    <property type="component" value="Unassembled WGS sequence"/>
</dbReference>
<keyword evidence="13" id="KW-0282">Flagellum</keyword>
<evidence type="ECO:0000256" key="8">
    <source>
        <dbReference type="ARBA" id="ARBA00022927"/>
    </source>
</evidence>
<dbReference type="NCBIfam" id="TIGR00328">
    <property type="entry name" value="flhB"/>
    <property type="match status" value="1"/>
</dbReference>
<dbReference type="FunFam" id="3.40.1690.10:FF:000001">
    <property type="entry name" value="Flagellar biosynthetic protein FlhB"/>
    <property type="match status" value="1"/>
</dbReference>
<keyword evidence="16" id="KW-1185">Reference proteome</keyword>
<dbReference type="RefSeq" id="WP_007505137.1">
    <property type="nucleotide sequence ID" value="NZ_AFCE01000147.1"/>
</dbReference>
<keyword evidence="8 12" id="KW-0653">Protein transport</keyword>
<evidence type="ECO:0000256" key="12">
    <source>
        <dbReference type="RuleBase" id="RU364091"/>
    </source>
</evidence>
<name>F5L800_CALTT</name>
<evidence type="ECO:0000256" key="1">
    <source>
        <dbReference type="ARBA" id="ARBA00004651"/>
    </source>
</evidence>
<comment type="similarity">
    <text evidence="2 12">Belongs to the type III secretion exporter family.</text>
</comment>
<protein>
    <recommendedName>
        <fullName evidence="3 12">Flagellar biosynthetic protein FlhB</fullName>
    </recommendedName>
</protein>
<evidence type="ECO:0000256" key="11">
    <source>
        <dbReference type="ARBA" id="ARBA00023225"/>
    </source>
</evidence>
<keyword evidence="10 12" id="KW-0472">Membrane</keyword>
<evidence type="ECO:0000256" key="7">
    <source>
        <dbReference type="ARBA" id="ARBA00022795"/>
    </source>
</evidence>